<proteinExistence type="predicted"/>
<name>A0A0G4HVU6_9ALVE</name>
<feature type="compositionally biased region" description="Low complexity" evidence="2">
    <location>
        <begin position="10"/>
        <end position="20"/>
    </location>
</feature>
<feature type="region of interest" description="Disordered" evidence="2">
    <location>
        <begin position="774"/>
        <end position="795"/>
    </location>
</feature>
<dbReference type="Pfam" id="PF13086">
    <property type="entry name" value="AAA_11"/>
    <property type="match status" value="1"/>
</dbReference>
<gene>
    <name evidence="6" type="ORF">Cvel_8934</name>
</gene>
<protein>
    <recommendedName>
        <fullName evidence="7">AAA+ ATPase domain-containing protein</fullName>
    </recommendedName>
</protein>
<feature type="region of interest" description="Disordered" evidence="2">
    <location>
        <begin position="450"/>
        <end position="474"/>
    </location>
</feature>
<dbReference type="GO" id="GO:0004386">
    <property type="term" value="F:helicase activity"/>
    <property type="evidence" value="ECO:0007669"/>
    <property type="project" value="InterPro"/>
</dbReference>
<evidence type="ECO:0000259" key="4">
    <source>
        <dbReference type="Pfam" id="PF13087"/>
    </source>
</evidence>
<dbReference type="CDD" id="cd18808">
    <property type="entry name" value="SF1_C_Upf1"/>
    <property type="match status" value="1"/>
</dbReference>
<dbReference type="Pfam" id="PF22600">
    <property type="entry name" value="MTPAP-like_central"/>
    <property type="match status" value="1"/>
</dbReference>
<evidence type="ECO:0000256" key="1">
    <source>
        <dbReference type="SAM" id="Coils"/>
    </source>
</evidence>
<feature type="region of interest" description="Disordered" evidence="2">
    <location>
        <begin position="261"/>
        <end position="281"/>
    </location>
</feature>
<dbReference type="InterPro" id="IPR043519">
    <property type="entry name" value="NT_sf"/>
</dbReference>
<dbReference type="SUPFAM" id="SSF52540">
    <property type="entry name" value="P-loop containing nucleoside triphosphate hydrolases"/>
    <property type="match status" value="1"/>
</dbReference>
<dbReference type="Gene3D" id="3.40.50.300">
    <property type="entry name" value="P-loop containing nucleotide triphosphate hydrolases"/>
    <property type="match status" value="3"/>
</dbReference>
<dbReference type="InterPro" id="IPR041679">
    <property type="entry name" value="DNA2/NAM7-like_C"/>
</dbReference>
<accession>A0A0G4HVU6</accession>
<evidence type="ECO:0000313" key="6">
    <source>
        <dbReference type="EMBL" id="CEM48609.1"/>
    </source>
</evidence>
<dbReference type="SUPFAM" id="SSF81301">
    <property type="entry name" value="Nucleotidyltransferase"/>
    <property type="match status" value="1"/>
</dbReference>
<feature type="region of interest" description="Disordered" evidence="2">
    <location>
        <begin position="1"/>
        <end position="20"/>
    </location>
</feature>
<dbReference type="EMBL" id="CDMZ01004089">
    <property type="protein sequence ID" value="CEM48609.1"/>
    <property type="molecule type" value="Genomic_DNA"/>
</dbReference>
<sequence length="1607" mass="178406">MPVMHKWRKSPQASSAAAKQKSMALRKETGEAEAQVLKGLAPRRPPGLRDALSHLADFIRDVFSSEHFTWETGTVSLFMGDSSVQGFDSSSSDMDLLVCVPPSLAAAVLSGRGAASGNGRGRLSAQSEQGFSKARHRLLNVRLIDFLEAALQRHGGWQAESVTEAHVPVLKVERFDAETQQAFQFDISFNHLLPLYNTRLLRNFGKADSKTVHLVRFVKHWIRQKKLPGSRDGGLSSYAWALLVLSFLKALRFRAEGEASNAASGQVQESNTPLATHSLTGGACASDTDAAVIGELPGSPSLSSWMEDWAVPDLLREQSSSGSSQSLGRADGEMGDGNRWVEVDEVVDGYRIQFWEPEDSSRAVTVEAQLQALHHQENEEKDDAWEVPPSVASHVFEVFGAFLEWFVSLNTQRDAVCLQSVLGLREKKSLLVEMAGQCGVTVTEVRAGPDALAGEEPEGELEREKEVSESGSEMRLRPSRVKESLRRLLRWDRLSCLCVVDPFEWNRWLCPSAFAEEIILREARETVAALQRFWGGQVGLGEVFAFVGREREREEEGVTEEQMTGDQLLGAQGHSHGGAGLSLHVAAEGLLEGDVETDADSEEEEEEKEAERIIQATRPDRFWSREFMKAVAGMTRDEVFARRSNKTEVTPRLPLRTVPDSFRSQREYAEVFGPLVIEECLAGIAGRHLFKEELRIADLPEDSRPFGVQVVHEILLPQRGKVPGFREVVCDMTDERLKEAMRRCTSSQTRQSKMQNIFPENSCVLLVRGEHDASLPAPEGMRPDERNGGRSGAPRGVQGELALAPLFQFGVLQWRRKKLAVFLGEGEGCEEAQRLLKSSGKPRSDWNLLVVSPLCHPLRVLEALDKPQQHRPPFLESQVLGIPSAQIAQTPSGASASATAVIARREDNDDMIISNSAQNVAGLDESQEQVVSRVLQTDTGVIAAIGPPGTGKTTTIVELLERLYKRKERVLVCAPSNQATQNVLKRALRKVRESQRENSTFSPSHLGLLASEHKAGVTSMDHPLSPFLLEHRLRRVLEVRDFWIDILGHLHADYAPYRLMRLLHALFACGRGAEALMEGTRDQDQETGNARALMNERVENLKSCCAELAGQSCEAVVSVLTERLDYLVTSTHDTAEALRDSVPPSLRDHTETVEAIAETFQMSRDLSALESRVSLLDSQLRELKREVVASHGDTLWVVVSAALLLCRAFVQAHKSISENGQISTDESAQLERALARYRAERTIESEEHLLSLVKTLERTVRQVRSSVEALTEKEREIRCALLAHVPLLFCTICVSGRPSVKALRFPTVVVDEAGQSPEVELAPTLTSAVRRLLLTGDPRQLPASISSNACKACGYERSLFERLEAERRCLPLSGGEVMHRGVRVGAAEKAEGAPLMLEVNYRMHPVIAEWPNERFYGGRIRNSEKVCAFADPMSSAENAWWLHLYAILRLLGPVQFFDSSRLSWVEQRDPGNPSWYNLGEASFCLEVVRELLRSLQKTDKDAKAQQGRREGPVRVGVITPYSAQRELLKHILREAGFPPEGEDGHLGTEGEESEKRSRRLEIFVGSVDCFQGSEMEIIIFSAVRSNLRGDLGFLKDQRRLNVAVTRA</sequence>
<evidence type="ECO:0000259" key="3">
    <source>
        <dbReference type="Pfam" id="PF13086"/>
    </source>
</evidence>
<dbReference type="Gene3D" id="1.10.1410.10">
    <property type="match status" value="1"/>
</dbReference>
<dbReference type="InterPro" id="IPR054708">
    <property type="entry name" value="MTPAP-like_central"/>
</dbReference>
<feature type="domain" description="Poly(A) RNA polymerase mitochondrial-like central palm" evidence="5">
    <location>
        <begin position="72"/>
        <end position="205"/>
    </location>
</feature>
<evidence type="ECO:0000259" key="5">
    <source>
        <dbReference type="Pfam" id="PF22600"/>
    </source>
</evidence>
<dbReference type="InterPro" id="IPR027417">
    <property type="entry name" value="P-loop_NTPase"/>
</dbReference>
<organism evidence="6">
    <name type="scientific">Chromera velia CCMP2878</name>
    <dbReference type="NCBI Taxonomy" id="1169474"/>
    <lineage>
        <taxon>Eukaryota</taxon>
        <taxon>Sar</taxon>
        <taxon>Alveolata</taxon>
        <taxon>Colpodellida</taxon>
        <taxon>Chromeraceae</taxon>
        <taxon>Chromera</taxon>
    </lineage>
</organism>
<feature type="domain" description="DNA2/NAM7 helicase helicase" evidence="3">
    <location>
        <begin position="923"/>
        <end position="1347"/>
    </location>
</feature>
<evidence type="ECO:0008006" key="7">
    <source>
        <dbReference type="Google" id="ProtNLM"/>
    </source>
</evidence>
<feature type="coiled-coil region" evidence="1">
    <location>
        <begin position="1227"/>
        <end position="1273"/>
    </location>
</feature>
<dbReference type="SUPFAM" id="SSF81631">
    <property type="entry name" value="PAP/OAS1 substrate-binding domain"/>
    <property type="match status" value="1"/>
</dbReference>
<feature type="domain" description="DNA2/NAM7 helicase-like C-terminal" evidence="4">
    <location>
        <begin position="1357"/>
        <end position="1607"/>
    </location>
</feature>
<reference evidence="6" key="1">
    <citation type="submission" date="2014-11" db="EMBL/GenBank/DDBJ databases">
        <authorList>
            <person name="Otto D Thomas"/>
            <person name="Naeem Raeece"/>
        </authorList>
    </citation>
    <scope>NUCLEOTIDE SEQUENCE</scope>
</reference>
<evidence type="ECO:0000256" key="2">
    <source>
        <dbReference type="SAM" id="MobiDB-lite"/>
    </source>
</evidence>
<dbReference type="VEuPathDB" id="CryptoDB:Cvel_8934"/>
<dbReference type="CDD" id="cd05402">
    <property type="entry name" value="NT_PAP_TUTase"/>
    <property type="match status" value="1"/>
</dbReference>
<dbReference type="PhylomeDB" id="A0A0G4HVU6"/>
<feature type="compositionally biased region" description="Basic and acidic residues" evidence="2">
    <location>
        <begin position="460"/>
        <end position="474"/>
    </location>
</feature>
<keyword evidence="1" id="KW-0175">Coiled coil</keyword>
<feature type="compositionally biased region" description="Polar residues" evidence="2">
    <location>
        <begin position="261"/>
        <end position="279"/>
    </location>
</feature>
<dbReference type="InterPro" id="IPR047187">
    <property type="entry name" value="SF1_C_Upf1"/>
</dbReference>
<dbReference type="InterPro" id="IPR041677">
    <property type="entry name" value="DNA2/NAM7_AAA_11"/>
</dbReference>
<dbReference type="PANTHER" id="PTHR10887:SF495">
    <property type="entry name" value="HELICASE SENATAXIN ISOFORM X1-RELATED"/>
    <property type="match status" value="1"/>
</dbReference>
<dbReference type="Gene3D" id="3.30.460.10">
    <property type="entry name" value="Beta Polymerase, domain 2"/>
    <property type="match status" value="1"/>
</dbReference>
<dbReference type="InterPro" id="IPR045055">
    <property type="entry name" value="DNA2/NAM7-like"/>
</dbReference>
<dbReference type="PANTHER" id="PTHR10887">
    <property type="entry name" value="DNA2/NAM7 HELICASE FAMILY"/>
    <property type="match status" value="1"/>
</dbReference>
<dbReference type="Pfam" id="PF13087">
    <property type="entry name" value="AAA_12"/>
    <property type="match status" value="1"/>
</dbReference>